<accession>A0ABQ3RYH3</accession>
<protein>
    <submittedName>
        <fullName evidence="2">Uncharacterized protein</fullName>
    </submittedName>
</protein>
<feature type="compositionally biased region" description="Pro residues" evidence="1">
    <location>
        <begin position="51"/>
        <end position="64"/>
    </location>
</feature>
<name>A0ABQ3RYH3_9ACTN</name>
<sequence length="64" mass="6803">MPEQYDELTSVPLETKPPGEACEPDGLEEGRDDPLGDPLGDPVPVEKPPRASAPPPPPPPARPR</sequence>
<evidence type="ECO:0000256" key="1">
    <source>
        <dbReference type="SAM" id="MobiDB-lite"/>
    </source>
</evidence>
<evidence type="ECO:0000313" key="2">
    <source>
        <dbReference type="EMBL" id="GHI60871.1"/>
    </source>
</evidence>
<dbReference type="Proteomes" id="UP000649259">
    <property type="component" value="Unassembled WGS sequence"/>
</dbReference>
<reference evidence="3" key="1">
    <citation type="submission" date="2023-07" db="EMBL/GenBank/DDBJ databases">
        <title>Whole genome shotgun sequence of Streptomyces cacaoi subsp. asoensis NBRC 13813.</title>
        <authorList>
            <person name="Komaki H."/>
            <person name="Tamura T."/>
        </authorList>
    </citation>
    <scope>NUCLEOTIDE SEQUENCE [LARGE SCALE GENOMIC DNA]</scope>
    <source>
        <strain evidence="3">NBRC 13813</strain>
    </source>
</reference>
<organism evidence="2 3">
    <name type="scientific">Streptomyces asoensis</name>
    <dbReference type="NCBI Taxonomy" id="249586"/>
    <lineage>
        <taxon>Bacteria</taxon>
        <taxon>Bacillati</taxon>
        <taxon>Actinomycetota</taxon>
        <taxon>Actinomycetes</taxon>
        <taxon>Kitasatosporales</taxon>
        <taxon>Streptomycetaceae</taxon>
        <taxon>Streptomyces</taxon>
    </lineage>
</organism>
<proteinExistence type="predicted"/>
<feature type="region of interest" description="Disordered" evidence="1">
    <location>
        <begin position="1"/>
        <end position="64"/>
    </location>
</feature>
<gene>
    <name evidence="2" type="ORF">Saso_25210</name>
</gene>
<keyword evidence="3" id="KW-1185">Reference proteome</keyword>
<evidence type="ECO:0000313" key="3">
    <source>
        <dbReference type="Proteomes" id="UP000649259"/>
    </source>
</evidence>
<dbReference type="EMBL" id="BNEB01000002">
    <property type="protein sequence ID" value="GHI60871.1"/>
    <property type="molecule type" value="Genomic_DNA"/>
</dbReference>
<comment type="caution">
    <text evidence="2">The sequence shown here is derived from an EMBL/GenBank/DDBJ whole genome shotgun (WGS) entry which is preliminary data.</text>
</comment>